<evidence type="ECO:0000256" key="1">
    <source>
        <dbReference type="ARBA" id="ARBA00022723"/>
    </source>
</evidence>
<feature type="compositionally biased region" description="Basic and acidic residues" evidence="4">
    <location>
        <begin position="1"/>
        <end position="19"/>
    </location>
</feature>
<proteinExistence type="predicted"/>
<dbReference type="EMBL" id="QFPO01000012">
    <property type="protein sequence ID" value="PZQ12594.1"/>
    <property type="molecule type" value="Genomic_DNA"/>
</dbReference>
<keyword evidence="1" id="KW-0479">Metal-binding</keyword>
<evidence type="ECO:0000259" key="5">
    <source>
        <dbReference type="SMART" id="SM00729"/>
    </source>
</evidence>
<dbReference type="SUPFAM" id="SSF102114">
    <property type="entry name" value="Radical SAM enzymes"/>
    <property type="match status" value="1"/>
</dbReference>
<dbReference type="Proteomes" id="UP000249046">
    <property type="component" value="Unassembled WGS sequence"/>
</dbReference>
<dbReference type="SFLD" id="SFLDG01084">
    <property type="entry name" value="Uncharacterised_Radical_SAM_Su"/>
    <property type="match status" value="1"/>
</dbReference>
<dbReference type="GO" id="GO:0051536">
    <property type="term" value="F:iron-sulfur cluster binding"/>
    <property type="evidence" value="ECO:0007669"/>
    <property type="project" value="UniProtKB-KW"/>
</dbReference>
<evidence type="ECO:0000256" key="3">
    <source>
        <dbReference type="ARBA" id="ARBA00023014"/>
    </source>
</evidence>
<evidence type="ECO:0000313" key="6">
    <source>
        <dbReference type="EMBL" id="PZQ12594.1"/>
    </source>
</evidence>
<dbReference type="AlphaFoldDB" id="A0A2W5KAG3"/>
<dbReference type="GO" id="GO:0003824">
    <property type="term" value="F:catalytic activity"/>
    <property type="evidence" value="ECO:0007669"/>
    <property type="project" value="InterPro"/>
</dbReference>
<comment type="caution">
    <text evidence="6">The sequence shown here is derived from an EMBL/GenBank/DDBJ whole genome shotgun (WGS) entry which is preliminary data.</text>
</comment>
<evidence type="ECO:0000256" key="4">
    <source>
        <dbReference type="SAM" id="MobiDB-lite"/>
    </source>
</evidence>
<dbReference type="SFLD" id="SFLDS00029">
    <property type="entry name" value="Radical_SAM"/>
    <property type="match status" value="1"/>
</dbReference>
<dbReference type="Pfam" id="PF04055">
    <property type="entry name" value="Radical_SAM"/>
    <property type="match status" value="1"/>
</dbReference>
<sequence>MPRSRPDDPADLARPERIKGRGAATNPVGRFETVTRTVEDDGWYREEKDRPRPATEVREIRARSIITRNASPDVPFTQSINPILGCEHGCVYCYARPSHAYLNLSPGLDFETRLFAKVNAGERLRAELARPGYVCSPINLGSNTDPYQPAERRYRVARQVIEVLAECRHPLTIITKNALVERDLDLLAPMARERLVQVFVSVTSLDNRLSSALEPRASAPHRRIETIANLTAAGVPCGVMVAPIIPAVTDMWIERILEQAVAAGARSAGYTVLRLPWELKDLFRDWLDLHVPERAEHVMSLLRQMRGGRDNDPRFSHRMRGEGVFADLLRQRFAVACRKAGLDRGRELPLATDLFRPPRPDSPQGSLF</sequence>
<gene>
    <name evidence="6" type="ORF">DI564_13140</name>
</gene>
<accession>A0A2W5KAG3</accession>
<dbReference type="NCBIfam" id="NF033668">
    <property type="entry name" value="rSAM_PA0069"/>
    <property type="match status" value="1"/>
</dbReference>
<dbReference type="InterPro" id="IPR007197">
    <property type="entry name" value="rSAM"/>
</dbReference>
<keyword evidence="2" id="KW-0408">Iron</keyword>
<dbReference type="Gene3D" id="3.80.30.30">
    <property type="match status" value="1"/>
</dbReference>
<organism evidence="6 7">
    <name type="scientific">Rhodanobacter denitrificans</name>
    <dbReference type="NCBI Taxonomy" id="666685"/>
    <lineage>
        <taxon>Bacteria</taxon>
        <taxon>Pseudomonadati</taxon>
        <taxon>Pseudomonadota</taxon>
        <taxon>Gammaproteobacteria</taxon>
        <taxon>Lysobacterales</taxon>
        <taxon>Rhodanobacteraceae</taxon>
        <taxon>Rhodanobacter</taxon>
    </lineage>
</organism>
<protein>
    <submittedName>
        <fullName evidence="6">Radical SAM protein</fullName>
    </submittedName>
</protein>
<feature type="region of interest" description="Disordered" evidence="4">
    <location>
        <begin position="1"/>
        <end position="32"/>
    </location>
</feature>
<feature type="domain" description="Elp3/MiaA/NifB-like radical SAM core" evidence="5">
    <location>
        <begin position="76"/>
        <end position="301"/>
    </location>
</feature>
<dbReference type="SMART" id="SM00729">
    <property type="entry name" value="Elp3"/>
    <property type="match status" value="1"/>
</dbReference>
<keyword evidence="3" id="KW-0411">Iron-sulfur</keyword>
<dbReference type="PANTHER" id="PTHR43432">
    <property type="entry name" value="SLR0285 PROTEIN"/>
    <property type="match status" value="1"/>
</dbReference>
<dbReference type="CDD" id="cd01335">
    <property type="entry name" value="Radical_SAM"/>
    <property type="match status" value="1"/>
</dbReference>
<dbReference type="GO" id="GO:0046872">
    <property type="term" value="F:metal ion binding"/>
    <property type="evidence" value="ECO:0007669"/>
    <property type="project" value="UniProtKB-KW"/>
</dbReference>
<dbReference type="InterPro" id="IPR040086">
    <property type="entry name" value="MJ0683-like"/>
</dbReference>
<evidence type="ECO:0000313" key="7">
    <source>
        <dbReference type="Proteomes" id="UP000249046"/>
    </source>
</evidence>
<reference evidence="6 7" key="1">
    <citation type="submission" date="2017-08" db="EMBL/GenBank/DDBJ databases">
        <title>Infants hospitalized years apart are colonized by the same room-sourced microbial strains.</title>
        <authorList>
            <person name="Brooks B."/>
            <person name="Olm M.R."/>
            <person name="Firek B.A."/>
            <person name="Baker R."/>
            <person name="Thomas B.C."/>
            <person name="Morowitz M.J."/>
            <person name="Banfield J.F."/>
        </authorList>
    </citation>
    <scope>NUCLEOTIDE SEQUENCE [LARGE SCALE GENOMIC DNA]</scope>
    <source>
        <strain evidence="6">S2_005_003_R2_42</strain>
    </source>
</reference>
<evidence type="ECO:0000256" key="2">
    <source>
        <dbReference type="ARBA" id="ARBA00023004"/>
    </source>
</evidence>
<dbReference type="PANTHER" id="PTHR43432:SF3">
    <property type="entry name" value="SLR0285 PROTEIN"/>
    <property type="match status" value="1"/>
</dbReference>
<dbReference type="InterPro" id="IPR006638">
    <property type="entry name" value="Elp3/MiaA/NifB-like_rSAM"/>
</dbReference>
<dbReference type="InterPro" id="IPR058240">
    <property type="entry name" value="rSAM_sf"/>
</dbReference>
<name>A0A2W5KAG3_9GAMM</name>